<dbReference type="SUPFAM" id="SSF52096">
    <property type="entry name" value="ClpP/crotonase"/>
    <property type="match status" value="1"/>
</dbReference>
<dbReference type="Gene3D" id="3.90.226.10">
    <property type="entry name" value="2-enoyl-CoA Hydratase, Chain A, domain 1"/>
    <property type="match status" value="1"/>
</dbReference>
<organism evidence="2 3">
    <name type="scientific">Chelatococcus asaccharovorans</name>
    <dbReference type="NCBI Taxonomy" id="28210"/>
    <lineage>
        <taxon>Bacteria</taxon>
        <taxon>Pseudomonadati</taxon>
        <taxon>Pseudomonadota</taxon>
        <taxon>Alphaproteobacteria</taxon>
        <taxon>Hyphomicrobiales</taxon>
        <taxon>Chelatococcaceae</taxon>
        <taxon>Chelatococcus</taxon>
    </lineage>
</organism>
<evidence type="ECO:0000256" key="1">
    <source>
        <dbReference type="ARBA" id="ARBA00005254"/>
    </source>
</evidence>
<dbReference type="PANTHER" id="PTHR42964">
    <property type="entry name" value="ENOYL-COA HYDRATASE"/>
    <property type="match status" value="1"/>
</dbReference>
<dbReference type="OrthoDB" id="9795613at2"/>
<dbReference type="Proteomes" id="UP000248021">
    <property type="component" value="Unassembled WGS sequence"/>
</dbReference>
<protein>
    <submittedName>
        <fullName evidence="2">Methylglutaconyl-CoA hydratase</fullName>
    </submittedName>
</protein>
<gene>
    <name evidence="2" type="ORF">C7450_1229</name>
</gene>
<dbReference type="InterPro" id="IPR051683">
    <property type="entry name" value="Enoyl-CoA_Hydratase/Isomerase"/>
</dbReference>
<keyword evidence="3" id="KW-1185">Reference proteome</keyword>
<dbReference type="GO" id="GO:0003824">
    <property type="term" value="F:catalytic activity"/>
    <property type="evidence" value="ECO:0007669"/>
    <property type="project" value="UniProtKB-ARBA"/>
</dbReference>
<sequence>MSYETINAHVDERGVGYLTLARPKVKNAMNGTMYDEARSVLKRYSEDNNVRLVVLSGEGDVFCAGGDFKYQQSQNGKPREERIFEAKKLALWLRELDTLNKPLIGRINGDAYAGGIGLVCACDISIGTKTSSFAVTEARIGMVPGMISPYVVKRIGEANARRLFLNAKSFKGEEAVRFGMLSMAVDHEALDDAVEKEIDLSLRCSPKAVAVIKDLIRFVDRHGYDDNFGYTVDRVADMWDWDDATEGMASFFERRLPRWDWRSARETIRNRDGEPA</sequence>
<evidence type="ECO:0000313" key="3">
    <source>
        <dbReference type="Proteomes" id="UP000248021"/>
    </source>
</evidence>
<dbReference type="PANTHER" id="PTHR42964:SF1">
    <property type="entry name" value="POLYKETIDE BIOSYNTHESIS ENOYL-COA HYDRATASE PKSH-RELATED"/>
    <property type="match status" value="1"/>
</dbReference>
<comment type="caution">
    <text evidence="2">The sequence shown here is derived from an EMBL/GenBank/DDBJ whole genome shotgun (WGS) entry which is preliminary data.</text>
</comment>
<dbReference type="CDD" id="cd06558">
    <property type="entry name" value="crotonase-like"/>
    <property type="match status" value="1"/>
</dbReference>
<evidence type="ECO:0000313" key="2">
    <source>
        <dbReference type="EMBL" id="PXW50898.1"/>
    </source>
</evidence>
<name>A0A2V3TSC6_9HYPH</name>
<proteinExistence type="inferred from homology"/>
<dbReference type="InterPro" id="IPR001753">
    <property type="entry name" value="Enoyl-CoA_hydra/iso"/>
</dbReference>
<dbReference type="Pfam" id="PF00378">
    <property type="entry name" value="ECH_1"/>
    <property type="match status" value="1"/>
</dbReference>
<accession>A0A2V3TSC6</accession>
<dbReference type="Gene3D" id="1.10.12.10">
    <property type="entry name" value="Lyase 2-enoyl-coa Hydratase, Chain A, domain 2"/>
    <property type="match status" value="1"/>
</dbReference>
<reference evidence="2 3" key="1">
    <citation type="submission" date="2018-05" db="EMBL/GenBank/DDBJ databases">
        <title>Genomic Encyclopedia of Type Strains, Phase IV (KMG-IV): sequencing the most valuable type-strain genomes for metagenomic binning, comparative biology and taxonomic classification.</title>
        <authorList>
            <person name="Goeker M."/>
        </authorList>
    </citation>
    <scope>NUCLEOTIDE SEQUENCE [LARGE SCALE GENOMIC DNA]</scope>
    <source>
        <strain evidence="2 3">DSM 6462</strain>
    </source>
</reference>
<dbReference type="InterPro" id="IPR029045">
    <property type="entry name" value="ClpP/crotonase-like_dom_sf"/>
</dbReference>
<dbReference type="RefSeq" id="WP_110378435.1">
    <property type="nucleotide sequence ID" value="NZ_JAHBRY010000004.1"/>
</dbReference>
<dbReference type="InterPro" id="IPR014748">
    <property type="entry name" value="Enoyl-CoA_hydra_C"/>
</dbReference>
<dbReference type="AlphaFoldDB" id="A0A2V3TSC6"/>
<dbReference type="EMBL" id="QJJK01000022">
    <property type="protein sequence ID" value="PXW50898.1"/>
    <property type="molecule type" value="Genomic_DNA"/>
</dbReference>
<comment type="similarity">
    <text evidence="1">Belongs to the enoyl-CoA hydratase/isomerase family.</text>
</comment>